<dbReference type="OrthoDB" id="4338738at2759"/>
<protein>
    <submittedName>
        <fullName evidence="1">Uncharacterized protein</fullName>
    </submittedName>
</protein>
<organism evidence="1 2">
    <name type="scientific">Blastomyces percursus</name>
    <dbReference type="NCBI Taxonomy" id="1658174"/>
    <lineage>
        <taxon>Eukaryota</taxon>
        <taxon>Fungi</taxon>
        <taxon>Dikarya</taxon>
        <taxon>Ascomycota</taxon>
        <taxon>Pezizomycotina</taxon>
        <taxon>Eurotiomycetes</taxon>
        <taxon>Eurotiomycetidae</taxon>
        <taxon>Onygenales</taxon>
        <taxon>Ajellomycetaceae</taxon>
        <taxon>Blastomyces</taxon>
    </lineage>
</organism>
<evidence type="ECO:0000313" key="1">
    <source>
        <dbReference type="EMBL" id="OJD20099.1"/>
    </source>
</evidence>
<dbReference type="STRING" id="1658174.A0A1J9QIS2"/>
<dbReference type="AlphaFoldDB" id="A0A1J9QIS2"/>
<proteinExistence type="predicted"/>
<gene>
    <name evidence="1" type="ORF">ACJ73_08570</name>
</gene>
<keyword evidence="2" id="KW-1185">Reference proteome</keyword>
<name>A0A1J9QIS2_9EURO</name>
<sequence length="102" mass="11473">SSRYRATDLRTSIGSSFNQGVNQGDGWRCRPALLAGLRPFPKCRLLPGRFRGACGNCKWRDHAIRSSVRDDDRNTVEVIEIPDTDDKGDNGGRRLRIITDIE</sequence>
<dbReference type="Pfam" id="PF12511">
    <property type="entry name" value="DUF3716"/>
    <property type="match status" value="1"/>
</dbReference>
<dbReference type="VEuPathDB" id="FungiDB:ACJ73_08570"/>
<dbReference type="InterPro" id="IPR022190">
    <property type="entry name" value="DUF3716"/>
</dbReference>
<reference evidence="1 2" key="1">
    <citation type="submission" date="2015-08" db="EMBL/GenBank/DDBJ databases">
        <title>Emmonsia species relationships and genome sequence.</title>
        <authorList>
            <person name="Cuomo C.A."/>
            <person name="Schwartz I.S."/>
            <person name="Kenyon C."/>
            <person name="De Hoog G.S."/>
            <person name="Govender N.P."/>
            <person name="Botha A."/>
            <person name="Moreno L."/>
            <person name="De Vries M."/>
            <person name="Munoz J.F."/>
            <person name="Stielow J.B."/>
        </authorList>
    </citation>
    <scope>NUCLEOTIDE SEQUENCE [LARGE SCALE GENOMIC DNA]</scope>
    <source>
        <strain evidence="1 2">EI222</strain>
    </source>
</reference>
<dbReference type="Proteomes" id="UP000242791">
    <property type="component" value="Unassembled WGS sequence"/>
</dbReference>
<evidence type="ECO:0000313" key="2">
    <source>
        <dbReference type="Proteomes" id="UP000242791"/>
    </source>
</evidence>
<dbReference type="EMBL" id="LGTZ01002065">
    <property type="protein sequence ID" value="OJD20099.1"/>
    <property type="molecule type" value="Genomic_DNA"/>
</dbReference>
<accession>A0A1J9QIS2</accession>
<comment type="caution">
    <text evidence="1">The sequence shown here is derived from an EMBL/GenBank/DDBJ whole genome shotgun (WGS) entry which is preliminary data.</text>
</comment>
<feature type="non-terminal residue" evidence="1">
    <location>
        <position position="1"/>
    </location>
</feature>